<gene>
    <name evidence="2" type="ORF">H8K36_01665</name>
</gene>
<keyword evidence="1" id="KW-0812">Transmembrane</keyword>
<dbReference type="Proteomes" id="UP000627446">
    <property type="component" value="Unassembled WGS sequence"/>
</dbReference>
<organism evidence="2 3">
    <name type="scientific">Undibacterium nitidum</name>
    <dbReference type="NCBI Taxonomy" id="2762298"/>
    <lineage>
        <taxon>Bacteria</taxon>
        <taxon>Pseudomonadati</taxon>
        <taxon>Pseudomonadota</taxon>
        <taxon>Betaproteobacteria</taxon>
        <taxon>Burkholderiales</taxon>
        <taxon>Oxalobacteraceae</taxon>
        <taxon>Undibacterium</taxon>
    </lineage>
</organism>
<keyword evidence="1" id="KW-1133">Transmembrane helix</keyword>
<dbReference type="AlphaFoldDB" id="A0A923HPG6"/>
<accession>A0A923HPG6</accession>
<keyword evidence="3" id="KW-1185">Reference proteome</keyword>
<reference evidence="2" key="1">
    <citation type="submission" date="2020-08" db="EMBL/GenBank/DDBJ databases">
        <title>Novel species isolated from subtropical streams in China.</title>
        <authorList>
            <person name="Lu H."/>
        </authorList>
    </citation>
    <scope>NUCLEOTIDE SEQUENCE</scope>
    <source>
        <strain evidence="2">LX22W</strain>
    </source>
</reference>
<comment type="caution">
    <text evidence="2">The sequence shown here is derived from an EMBL/GenBank/DDBJ whole genome shotgun (WGS) entry which is preliminary data.</text>
</comment>
<proteinExistence type="predicted"/>
<feature type="transmembrane region" description="Helical" evidence="1">
    <location>
        <begin position="33"/>
        <end position="64"/>
    </location>
</feature>
<evidence type="ECO:0000313" key="3">
    <source>
        <dbReference type="Proteomes" id="UP000627446"/>
    </source>
</evidence>
<keyword evidence="1" id="KW-0472">Membrane</keyword>
<dbReference type="RefSeq" id="WP_186915389.1">
    <property type="nucleotide sequence ID" value="NZ_JACOFZ010000001.1"/>
</dbReference>
<dbReference type="EMBL" id="JACOFZ010000001">
    <property type="protein sequence ID" value="MBC3880072.1"/>
    <property type="molecule type" value="Genomic_DNA"/>
</dbReference>
<name>A0A923HPG6_9BURK</name>
<feature type="transmembrane region" description="Helical" evidence="1">
    <location>
        <begin position="7"/>
        <end position="27"/>
    </location>
</feature>
<evidence type="ECO:0000256" key="1">
    <source>
        <dbReference type="SAM" id="Phobius"/>
    </source>
</evidence>
<sequence>MDAWMMWLVLAGLVVILELFTGTFYLLMISVGLLAGAGVAAIGFASPFQLLVAAIVGSIATISLHFSRFGWKQRGEASRDPNVNIDIGQQLTVAEWIEIGQGKYTARTKYRGALWDVELHQGRAEAGLFEIEEVVGSRLIVKSVN</sequence>
<evidence type="ECO:0000313" key="2">
    <source>
        <dbReference type="EMBL" id="MBC3880072.1"/>
    </source>
</evidence>
<protein>
    <submittedName>
        <fullName evidence="2">NfeD family protein</fullName>
    </submittedName>
</protein>